<dbReference type="PANTHER" id="PTHR33257:SF4">
    <property type="entry name" value="EXPRESSED PROTEIN"/>
    <property type="match status" value="1"/>
</dbReference>
<evidence type="ECO:0000256" key="1">
    <source>
        <dbReference type="SAM" id="MobiDB-lite"/>
    </source>
</evidence>
<dbReference type="AlphaFoldDB" id="A0AAW1M4C9"/>
<evidence type="ECO:0000313" key="3">
    <source>
        <dbReference type="Proteomes" id="UP001443914"/>
    </source>
</evidence>
<protein>
    <submittedName>
        <fullName evidence="2">Uncharacterized protein</fullName>
    </submittedName>
</protein>
<feature type="region of interest" description="Disordered" evidence="1">
    <location>
        <begin position="107"/>
        <end position="137"/>
    </location>
</feature>
<proteinExistence type="predicted"/>
<dbReference type="Proteomes" id="UP001443914">
    <property type="component" value="Unassembled WGS sequence"/>
</dbReference>
<reference evidence="2" key="1">
    <citation type="submission" date="2024-03" db="EMBL/GenBank/DDBJ databases">
        <title>WGS assembly of Saponaria officinalis var. Norfolk2.</title>
        <authorList>
            <person name="Jenkins J."/>
            <person name="Shu S."/>
            <person name="Grimwood J."/>
            <person name="Barry K."/>
            <person name="Goodstein D."/>
            <person name="Schmutz J."/>
            <person name="Leebens-Mack J."/>
            <person name="Osbourn A."/>
        </authorList>
    </citation>
    <scope>NUCLEOTIDE SEQUENCE [LARGE SCALE GENOMIC DNA]</scope>
    <source>
        <strain evidence="2">JIC</strain>
    </source>
</reference>
<keyword evidence="3" id="KW-1185">Reference proteome</keyword>
<name>A0AAW1M4C9_SAPOF</name>
<evidence type="ECO:0000313" key="2">
    <source>
        <dbReference type="EMBL" id="KAK9742275.1"/>
    </source>
</evidence>
<dbReference type="EMBL" id="JBDFQZ010000003">
    <property type="protein sequence ID" value="KAK9742275.1"/>
    <property type="molecule type" value="Genomic_DNA"/>
</dbReference>
<feature type="region of interest" description="Disordered" evidence="1">
    <location>
        <begin position="167"/>
        <end position="187"/>
    </location>
</feature>
<accession>A0AAW1M4C9</accession>
<feature type="compositionally biased region" description="Low complexity" evidence="1">
    <location>
        <begin position="111"/>
        <end position="136"/>
    </location>
</feature>
<sequence length="187" mass="20598">MHSYTKEVSNLRAGVKLSKENRVSGETSFRVYYGTNGAAVPFMWESRPGTPKHPIFGNSRELNDDFVPPLTPPPSYATTFGQRMKKRSKSRIFDRILLSVSRKNSHDTLVSSSSSPLSWSTTSSSSSSSISSPNSAKSHRRSVSFCSFGAKSTLYFGDVLDSDVDNMESPNSTKCFGFKTKNNKGVE</sequence>
<comment type="caution">
    <text evidence="2">The sequence shown here is derived from an EMBL/GenBank/DDBJ whole genome shotgun (WGS) entry which is preliminary data.</text>
</comment>
<gene>
    <name evidence="2" type="ORF">RND81_03G160600</name>
</gene>
<dbReference type="PANTHER" id="PTHR33257">
    <property type="entry name" value="OS05G0165500 PROTEIN"/>
    <property type="match status" value="1"/>
</dbReference>
<organism evidence="2 3">
    <name type="scientific">Saponaria officinalis</name>
    <name type="common">Common soapwort</name>
    <name type="synonym">Lychnis saponaria</name>
    <dbReference type="NCBI Taxonomy" id="3572"/>
    <lineage>
        <taxon>Eukaryota</taxon>
        <taxon>Viridiplantae</taxon>
        <taxon>Streptophyta</taxon>
        <taxon>Embryophyta</taxon>
        <taxon>Tracheophyta</taxon>
        <taxon>Spermatophyta</taxon>
        <taxon>Magnoliopsida</taxon>
        <taxon>eudicotyledons</taxon>
        <taxon>Gunneridae</taxon>
        <taxon>Pentapetalae</taxon>
        <taxon>Caryophyllales</taxon>
        <taxon>Caryophyllaceae</taxon>
        <taxon>Caryophylleae</taxon>
        <taxon>Saponaria</taxon>
    </lineage>
</organism>